<name>A0AAN9C4Z3_9CAEN</name>
<protein>
    <submittedName>
        <fullName evidence="2">Uncharacterized protein</fullName>
    </submittedName>
</protein>
<gene>
    <name evidence="2" type="ORF">V1264_002390</name>
</gene>
<sequence>MQVQPETNGGGEASWKDSYKTAQMITLPDVTHVCGSQAGQLVRDLARGTGCPEEFILTPLLSCCSALMGHRSEICVHGGWSEPPVLWFLVGAGEGTRKSAALRQVLSPLLALADDMRQKEKRKLEQCGNEEDMKEKGAATRELDLPLVYTGSIAMPQLRNVLHESEGHVLHVTERLEDAHRQLGMHALNVEKGTRERLHDLYEAFAGNFALPPPPTNSAGTTRIGSSVLSPVVFYNQCGFASPQYVVTMAVKAPSWLSGRFLVSCPSLEENTTAVFSLPNDDDDDNGSTNDDTTPPPKAKKAKTGHKPRKLSLKDVYLNLSRAHSFPRRRRYVFSKEAVRELRRFQEEEWQTIVNQLGGKDNGGAVEKSLGQIIRLAGVLKALKDAAELDFSSSSKLTDADDASEDQETEGKIDRDDVSGAIELGKYFLEQKLSMTFMVSTGFFRRSGNSSGTPVQESHASRPPSSSSAPQNSQNSDYSYMPPPPDPANSLYGFAKVAGGFLPQTAVSGAVTSSPHQHHPYHHSHPHQASPTVTSLASSQTAPFSFNFTGGGAPVSMPGPRSYHFPMPTINHSQPTPSASPAASHSSSHAPPPEIDVAQLPATWIPTTPEEELAEMSQAAEFVQLEPTQFVAVHARRVKRLLECFDDGCGVSATTAAQKSIAPPVRVAGTNNRHPAWASALFFQKVADLGLGVAEQVRHPTNGRVYWRFKRKSVPNLSEKNFQLLHYLRIDMVRYSQMGQPTLHVPGVDIDIPTPGSVSAEHSLLDGEGSNSSGGKGDNSPFECEIKQEIL</sequence>
<feature type="region of interest" description="Disordered" evidence="1">
    <location>
        <begin position="393"/>
        <end position="416"/>
    </location>
</feature>
<dbReference type="EMBL" id="JBAMIC010000001">
    <property type="protein sequence ID" value="KAK7116769.1"/>
    <property type="molecule type" value="Genomic_DNA"/>
</dbReference>
<feature type="compositionally biased region" description="Basic residues" evidence="1">
    <location>
        <begin position="516"/>
        <end position="526"/>
    </location>
</feature>
<feature type="region of interest" description="Disordered" evidence="1">
    <location>
        <begin position="447"/>
        <end position="487"/>
    </location>
</feature>
<feature type="compositionally biased region" description="Low complexity" evidence="1">
    <location>
        <begin position="461"/>
        <end position="476"/>
    </location>
</feature>
<feature type="region of interest" description="Disordered" evidence="1">
    <location>
        <begin position="568"/>
        <end position="595"/>
    </location>
</feature>
<feature type="compositionally biased region" description="Basic residues" evidence="1">
    <location>
        <begin position="298"/>
        <end position="308"/>
    </location>
</feature>
<evidence type="ECO:0000313" key="2">
    <source>
        <dbReference type="EMBL" id="KAK7116769.1"/>
    </source>
</evidence>
<dbReference type="AlphaFoldDB" id="A0AAN9C4Z3"/>
<feature type="region of interest" description="Disordered" evidence="1">
    <location>
        <begin position="275"/>
        <end position="308"/>
    </location>
</feature>
<organism evidence="2 3">
    <name type="scientific">Littorina saxatilis</name>
    <dbReference type="NCBI Taxonomy" id="31220"/>
    <lineage>
        <taxon>Eukaryota</taxon>
        <taxon>Metazoa</taxon>
        <taxon>Spiralia</taxon>
        <taxon>Lophotrochozoa</taxon>
        <taxon>Mollusca</taxon>
        <taxon>Gastropoda</taxon>
        <taxon>Caenogastropoda</taxon>
        <taxon>Littorinimorpha</taxon>
        <taxon>Littorinoidea</taxon>
        <taxon>Littorinidae</taxon>
        <taxon>Littorina</taxon>
    </lineage>
</organism>
<proteinExistence type="predicted"/>
<accession>A0AAN9C4Z3</accession>
<reference evidence="2 3" key="1">
    <citation type="submission" date="2024-02" db="EMBL/GenBank/DDBJ databases">
        <title>Chromosome-scale genome assembly of the rough periwinkle Littorina saxatilis.</title>
        <authorList>
            <person name="De Jode A."/>
            <person name="Faria R."/>
            <person name="Formenti G."/>
            <person name="Sims Y."/>
            <person name="Smith T.P."/>
            <person name="Tracey A."/>
            <person name="Wood J.M.D."/>
            <person name="Zagrodzka Z.B."/>
            <person name="Johannesson K."/>
            <person name="Butlin R.K."/>
            <person name="Leder E.H."/>
        </authorList>
    </citation>
    <scope>NUCLEOTIDE SEQUENCE [LARGE SCALE GENOMIC DNA]</scope>
    <source>
        <strain evidence="2">Snail1</strain>
        <tissue evidence="2">Muscle</tissue>
    </source>
</reference>
<feature type="compositionally biased region" description="Low complexity" evidence="1">
    <location>
        <begin position="572"/>
        <end position="589"/>
    </location>
</feature>
<keyword evidence="3" id="KW-1185">Reference proteome</keyword>
<dbReference type="Pfam" id="PF13148">
    <property type="entry name" value="DUF3987"/>
    <property type="match status" value="1"/>
</dbReference>
<feature type="region of interest" description="Disordered" evidence="1">
    <location>
        <begin position="759"/>
        <end position="781"/>
    </location>
</feature>
<comment type="caution">
    <text evidence="2">The sequence shown here is derived from an EMBL/GenBank/DDBJ whole genome shotgun (WGS) entry which is preliminary data.</text>
</comment>
<dbReference type="InterPro" id="IPR025048">
    <property type="entry name" value="DUF3987"/>
</dbReference>
<evidence type="ECO:0000313" key="3">
    <source>
        <dbReference type="Proteomes" id="UP001374579"/>
    </source>
</evidence>
<feature type="compositionally biased region" description="Polar residues" evidence="1">
    <location>
        <begin position="447"/>
        <end position="456"/>
    </location>
</feature>
<feature type="region of interest" description="Disordered" evidence="1">
    <location>
        <begin position="509"/>
        <end position="535"/>
    </location>
</feature>
<evidence type="ECO:0000256" key="1">
    <source>
        <dbReference type="SAM" id="MobiDB-lite"/>
    </source>
</evidence>
<dbReference type="Proteomes" id="UP001374579">
    <property type="component" value="Unassembled WGS sequence"/>
</dbReference>